<dbReference type="AlphaFoldDB" id="A0A369JB04"/>
<reference evidence="1" key="1">
    <citation type="submission" date="2018-04" db="EMBL/GenBank/DDBJ databases">
        <title>Whole genome sequencing of Hypsizygus marmoreus.</title>
        <authorList>
            <person name="Choi I.-G."/>
            <person name="Min B."/>
            <person name="Kim J.-G."/>
            <person name="Kim S."/>
            <person name="Oh Y.-L."/>
            <person name="Kong W.-S."/>
            <person name="Park H."/>
            <person name="Jeong J."/>
            <person name="Song E.-S."/>
        </authorList>
    </citation>
    <scope>NUCLEOTIDE SEQUENCE [LARGE SCALE GENOMIC DNA]</scope>
    <source>
        <strain evidence="1">51987-8</strain>
    </source>
</reference>
<comment type="caution">
    <text evidence="1">The sequence shown here is derived from an EMBL/GenBank/DDBJ whole genome shotgun (WGS) entry which is preliminary data.</text>
</comment>
<accession>A0A369JB04</accession>
<gene>
    <name evidence="1" type="ORF">Hypma_014323</name>
</gene>
<organism evidence="1 2">
    <name type="scientific">Hypsizygus marmoreus</name>
    <name type="common">White beech mushroom</name>
    <name type="synonym">Agaricus marmoreus</name>
    <dbReference type="NCBI Taxonomy" id="39966"/>
    <lineage>
        <taxon>Eukaryota</taxon>
        <taxon>Fungi</taxon>
        <taxon>Dikarya</taxon>
        <taxon>Basidiomycota</taxon>
        <taxon>Agaricomycotina</taxon>
        <taxon>Agaricomycetes</taxon>
        <taxon>Agaricomycetidae</taxon>
        <taxon>Agaricales</taxon>
        <taxon>Tricholomatineae</taxon>
        <taxon>Lyophyllaceae</taxon>
        <taxon>Hypsizygus</taxon>
    </lineage>
</organism>
<name>A0A369JB04_HYPMA</name>
<dbReference type="Proteomes" id="UP000076154">
    <property type="component" value="Unassembled WGS sequence"/>
</dbReference>
<keyword evidence="2" id="KW-1185">Reference proteome</keyword>
<protein>
    <submittedName>
        <fullName evidence="1">Uncharacterized protein</fullName>
    </submittedName>
</protein>
<dbReference type="EMBL" id="LUEZ02000085">
    <property type="protein sequence ID" value="RDB19048.1"/>
    <property type="molecule type" value="Genomic_DNA"/>
</dbReference>
<evidence type="ECO:0000313" key="1">
    <source>
        <dbReference type="EMBL" id="RDB19048.1"/>
    </source>
</evidence>
<evidence type="ECO:0000313" key="2">
    <source>
        <dbReference type="Proteomes" id="UP000076154"/>
    </source>
</evidence>
<sequence length="231" mass="26522">MSSLEPSVSSICVTDKEDVEAVIRGYREGRISASSSFDTAELSSLVENGNVIIYRDRPPRDSLHSTNYWNRDSRRMLFRGCYSTRANDSTMVRIQYKLPGDGLQQLFLVVYHDDLLEHTCIPAKAVYPPAEARNPNMKSDEHCFSYWQSGRSLMLVIYEFPDTLLTSIQGFRRASLARPSVPNEVADFMQGVNRERRKLRIQRTEKAQWDLIHSDANNVNLADTWDLILLQ</sequence>
<dbReference type="InParanoid" id="A0A369JB04"/>
<proteinExistence type="predicted"/>